<sequence>MFSLSLFFNIAIAINSIYLVSGSPFAKDLIEEIHIGNLDQFVDIGDDLVSVTPANDSSVNGKNSTDMLFLISEEVNNNSTEVPFFDIRYDALPSHCSTVNSSIPKNCAEATACTKRSGYYKIKLPAFSNDSFLVECDVHTDGGDWTVIQRRLDGSESFFRTWSQYKDGFGEIEGEYFIGLDKLHALTNFDGRQELIVLLERNDLLTYYAKYSSFSIGNDTERFILKRVGRYTGNAGDSLQPHVGSRFSTMDQDNGSAVPNMAITFSSAWWYNNARSSDLNSQFGKTDNTGIFWNGTYLAGKYIKTVKMMIRRFRV</sequence>
<dbReference type="InterPro" id="IPR050373">
    <property type="entry name" value="Fibrinogen_C-term_domain"/>
</dbReference>
<dbReference type="SUPFAM" id="SSF56496">
    <property type="entry name" value="Fibrinogen C-terminal domain-like"/>
    <property type="match status" value="1"/>
</dbReference>
<evidence type="ECO:0000259" key="2">
    <source>
        <dbReference type="PROSITE" id="PS51406"/>
    </source>
</evidence>
<accession>A0A1L8EJ60</accession>
<dbReference type="Pfam" id="PF00147">
    <property type="entry name" value="Fibrinogen_C"/>
    <property type="match status" value="1"/>
</dbReference>
<dbReference type="EMBL" id="GFDG01000114">
    <property type="protein sequence ID" value="JAV18685.1"/>
    <property type="molecule type" value="Transcribed_RNA"/>
</dbReference>
<protein>
    <submittedName>
        <fullName evidence="3">Putative ficolin-2-like protein</fullName>
    </submittedName>
</protein>
<dbReference type="PANTHER" id="PTHR19143">
    <property type="entry name" value="FIBRINOGEN/TENASCIN/ANGIOPOEITIN"/>
    <property type="match status" value="1"/>
</dbReference>
<dbReference type="InterPro" id="IPR014716">
    <property type="entry name" value="Fibrinogen_a/b/g_C_1"/>
</dbReference>
<feature type="signal peptide" evidence="1">
    <location>
        <begin position="1"/>
        <end position="22"/>
    </location>
</feature>
<name>A0A1L8EJ60_HAEIR</name>
<organism evidence="3">
    <name type="scientific">Haematobia irritans</name>
    <name type="common">Horn fly</name>
    <name type="synonym">Conops irritans</name>
    <dbReference type="NCBI Taxonomy" id="7368"/>
    <lineage>
        <taxon>Eukaryota</taxon>
        <taxon>Metazoa</taxon>
        <taxon>Ecdysozoa</taxon>
        <taxon>Arthropoda</taxon>
        <taxon>Hexapoda</taxon>
        <taxon>Insecta</taxon>
        <taxon>Pterygota</taxon>
        <taxon>Neoptera</taxon>
        <taxon>Endopterygota</taxon>
        <taxon>Diptera</taxon>
        <taxon>Brachycera</taxon>
        <taxon>Muscomorpha</taxon>
        <taxon>Muscoidea</taxon>
        <taxon>Muscidae</taxon>
        <taxon>Haematobia</taxon>
    </lineage>
</organism>
<dbReference type="InterPro" id="IPR002181">
    <property type="entry name" value="Fibrinogen_a/b/g_C_dom"/>
</dbReference>
<dbReference type="InterPro" id="IPR036056">
    <property type="entry name" value="Fibrinogen-like_C"/>
</dbReference>
<keyword evidence="1" id="KW-0732">Signal</keyword>
<proteinExistence type="predicted"/>
<feature type="domain" description="Fibrinogen C-terminal" evidence="2">
    <location>
        <begin position="98"/>
        <end position="314"/>
    </location>
</feature>
<dbReference type="Gene3D" id="3.90.215.10">
    <property type="entry name" value="Gamma Fibrinogen, chain A, domain 1"/>
    <property type="match status" value="1"/>
</dbReference>
<feature type="chain" id="PRO_5012228272" evidence="1">
    <location>
        <begin position="23"/>
        <end position="315"/>
    </location>
</feature>
<dbReference type="GO" id="GO:0005615">
    <property type="term" value="C:extracellular space"/>
    <property type="evidence" value="ECO:0007669"/>
    <property type="project" value="TreeGrafter"/>
</dbReference>
<dbReference type="SMART" id="SM00186">
    <property type="entry name" value="FBG"/>
    <property type="match status" value="1"/>
</dbReference>
<evidence type="ECO:0000313" key="3">
    <source>
        <dbReference type="EMBL" id="JAV18685.1"/>
    </source>
</evidence>
<dbReference type="PANTHER" id="PTHR19143:SF327">
    <property type="entry name" value="FI21813P1-RELATED"/>
    <property type="match status" value="1"/>
</dbReference>
<reference evidence="3" key="1">
    <citation type="submission" date="2017-01" db="EMBL/GenBank/DDBJ databases">
        <title>An insight into the sialome and mialome of the horn fly, Haematobia irritans.</title>
        <authorList>
            <person name="Breijo M."/>
            <person name="Boiani M."/>
            <person name="Ures X."/>
            <person name="Rocha S."/>
            <person name="Sequeira M."/>
            <person name="Ribeiro J.M."/>
        </authorList>
    </citation>
    <scope>NUCLEOTIDE SEQUENCE</scope>
</reference>
<evidence type="ECO:0000256" key="1">
    <source>
        <dbReference type="SAM" id="SignalP"/>
    </source>
</evidence>
<dbReference type="PROSITE" id="PS51406">
    <property type="entry name" value="FIBRINOGEN_C_2"/>
    <property type="match status" value="1"/>
</dbReference>
<dbReference type="AlphaFoldDB" id="A0A1L8EJ60"/>
<dbReference type="CDD" id="cd00087">
    <property type="entry name" value="FReD"/>
    <property type="match status" value="1"/>
</dbReference>